<organism evidence="6 7">
    <name type="scientific">Momordica charantia</name>
    <name type="common">Bitter gourd</name>
    <name type="synonym">Balsam pear</name>
    <dbReference type="NCBI Taxonomy" id="3673"/>
    <lineage>
        <taxon>Eukaryota</taxon>
        <taxon>Viridiplantae</taxon>
        <taxon>Streptophyta</taxon>
        <taxon>Embryophyta</taxon>
        <taxon>Tracheophyta</taxon>
        <taxon>Spermatophyta</taxon>
        <taxon>Magnoliopsida</taxon>
        <taxon>eudicotyledons</taxon>
        <taxon>Gunneridae</taxon>
        <taxon>Pentapetalae</taxon>
        <taxon>rosids</taxon>
        <taxon>fabids</taxon>
        <taxon>Cucurbitales</taxon>
        <taxon>Cucurbitaceae</taxon>
        <taxon>Momordiceae</taxon>
        <taxon>Momordica</taxon>
    </lineage>
</organism>
<dbReference type="Proteomes" id="UP000504603">
    <property type="component" value="Unplaced"/>
</dbReference>
<evidence type="ECO:0000256" key="1">
    <source>
        <dbReference type="ARBA" id="ARBA00004613"/>
    </source>
</evidence>
<dbReference type="InterPro" id="IPR001611">
    <property type="entry name" value="Leu-rich_rpt"/>
</dbReference>
<evidence type="ECO:0000256" key="5">
    <source>
        <dbReference type="ARBA" id="ARBA00022737"/>
    </source>
</evidence>
<dbReference type="OrthoDB" id="676979at2759"/>
<dbReference type="GO" id="GO:0005576">
    <property type="term" value="C:extracellular region"/>
    <property type="evidence" value="ECO:0007669"/>
    <property type="project" value="UniProtKB-SubCell"/>
</dbReference>
<dbReference type="Pfam" id="PF00560">
    <property type="entry name" value="LRR_1"/>
    <property type="match status" value="2"/>
</dbReference>
<dbReference type="Gene3D" id="3.80.10.10">
    <property type="entry name" value="Ribonuclease Inhibitor"/>
    <property type="match status" value="1"/>
</dbReference>
<dbReference type="SUPFAM" id="SSF52058">
    <property type="entry name" value="L domain-like"/>
    <property type="match status" value="1"/>
</dbReference>
<gene>
    <name evidence="7" type="primary">LOC111016647</name>
</gene>
<name>A0A6J1D3C9_MOMCH</name>
<evidence type="ECO:0000313" key="6">
    <source>
        <dbReference type="Proteomes" id="UP000504603"/>
    </source>
</evidence>
<dbReference type="GeneID" id="111016647"/>
<feature type="non-terminal residue" evidence="7">
    <location>
        <position position="217"/>
    </location>
</feature>
<comment type="subcellular location">
    <subcellularLocation>
        <location evidence="1">Secreted</location>
    </subcellularLocation>
</comment>
<protein>
    <submittedName>
        <fullName evidence="7">Uncharacterized protein At4g06744-like</fullName>
    </submittedName>
</protein>
<reference evidence="7" key="1">
    <citation type="submission" date="2025-08" db="UniProtKB">
        <authorList>
            <consortium name="RefSeq"/>
        </authorList>
    </citation>
    <scope>IDENTIFICATION</scope>
</reference>
<evidence type="ECO:0000313" key="7">
    <source>
        <dbReference type="RefSeq" id="XP_022147797.1"/>
    </source>
</evidence>
<dbReference type="AlphaFoldDB" id="A0A6J1D3C9"/>
<keyword evidence="6" id="KW-1185">Reference proteome</keyword>
<dbReference type="InterPro" id="IPR032675">
    <property type="entry name" value="LRR_dom_sf"/>
</dbReference>
<keyword evidence="3" id="KW-0433">Leucine-rich repeat</keyword>
<proteinExistence type="predicted"/>
<dbReference type="InterPro" id="IPR051582">
    <property type="entry name" value="LRR_extensin-like_regulator"/>
</dbReference>
<keyword evidence="2" id="KW-0964">Secreted</keyword>
<sequence length="217" mass="23875">MDKAVAGVSFNNKNLGGRKLILDTFIDGLPDIAFFHANSNNFSGEVPKLIANLRYFYELDLSNNKFACGFPSQVLGATNLTFLDLRFNNFYGPVPPRLFDMDIISAIFLNNNKFNQQIPANLGNTPARFLTFTRNEFTGPIPKSIGIGKTKKNLIEVLFSGNNLSGCLPMEAGLLENAILLDASKNYLTGPIPHSFGCLAKMELLNFADNRLYGAVP</sequence>
<evidence type="ECO:0000256" key="3">
    <source>
        <dbReference type="ARBA" id="ARBA00022614"/>
    </source>
</evidence>
<accession>A0A6J1D3C9</accession>
<dbReference type="PANTHER" id="PTHR32093">
    <property type="entry name" value="LEUCINE-RICH REPEAT EXTENSIN-LIKE PROTEIN 3-RELATED"/>
    <property type="match status" value="1"/>
</dbReference>
<keyword evidence="5" id="KW-0677">Repeat</keyword>
<dbReference type="PANTHER" id="PTHR32093:SF131">
    <property type="entry name" value="LEUCINE-RICH REPEAT-CONTAINING N-TERMINAL PLANT-TYPE DOMAIN-CONTAINING PROTEIN"/>
    <property type="match status" value="1"/>
</dbReference>
<dbReference type="RefSeq" id="XP_022147797.1">
    <property type="nucleotide sequence ID" value="XM_022292105.1"/>
</dbReference>
<dbReference type="KEGG" id="mcha:111016647"/>
<evidence type="ECO:0000256" key="2">
    <source>
        <dbReference type="ARBA" id="ARBA00022525"/>
    </source>
</evidence>
<keyword evidence="4" id="KW-0732">Signal</keyword>
<evidence type="ECO:0000256" key="4">
    <source>
        <dbReference type="ARBA" id="ARBA00022729"/>
    </source>
</evidence>